<dbReference type="PANTHER" id="PTHR48050:SF13">
    <property type="entry name" value="STEROL 3-BETA-GLUCOSYLTRANSFERASE UGT80A2"/>
    <property type="match status" value="1"/>
</dbReference>
<evidence type="ECO:0000313" key="3">
    <source>
        <dbReference type="Proteomes" id="UP001499959"/>
    </source>
</evidence>
<comment type="caution">
    <text evidence="2">The sequence shown here is derived from an EMBL/GenBank/DDBJ whole genome shotgun (WGS) entry which is preliminary data.</text>
</comment>
<keyword evidence="3" id="KW-1185">Reference proteome</keyword>
<sequence length="412" mass="44467">MNRPKIDLLAPPFAGHLHPILAIGRALREIADITVISTDAAQARIRAAGLAGIAVVPGADAALHAITDPPHPVGAHPLRLHAQFQRSLDLLDAFAAALVARYAGRRPDLLIADFTLPVAGAVARRRGIPWWTSHPSPCVIEARGGPPAYVGGWMPGVGIFGRARDAVAASAVRTFKRSVHRLHRQRLRGLGFPSLYRDDGSEAAYSDECILGLGLRALEFERDWPQALRFVGPMLWSPPGIGAPPPDDDAPQVLATLGTHLGFAKDPLAATLDGIARTMPQLRLHFSDGRLDDAADTAHAALRRHAWIDYPTWIPRMRAVLHHGGAGVMWECLRAGVPALVLPKDYDQFDHAARLDAAGVALRLRDARDIAPALRRVLDGEHGLHPDRFVDALRPGEAEAQVVSLVRARLGV</sequence>
<dbReference type="InterPro" id="IPR050426">
    <property type="entry name" value="Glycosyltransferase_28"/>
</dbReference>
<gene>
    <name evidence="2" type="ORF">GCM10023307_31500</name>
</gene>
<name>A0ABP9BZR8_9GAMM</name>
<feature type="domain" description="Erythromycin biosynthesis protein CIII-like C-terminal" evidence="1">
    <location>
        <begin position="286"/>
        <end position="378"/>
    </location>
</feature>
<reference evidence="3" key="1">
    <citation type="journal article" date="2019" name="Int. J. Syst. Evol. Microbiol.">
        <title>The Global Catalogue of Microorganisms (GCM) 10K type strain sequencing project: providing services to taxonomists for standard genome sequencing and annotation.</title>
        <authorList>
            <consortium name="The Broad Institute Genomics Platform"/>
            <consortium name="The Broad Institute Genome Sequencing Center for Infectious Disease"/>
            <person name="Wu L."/>
            <person name="Ma J."/>
        </authorList>
    </citation>
    <scope>NUCLEOTIDE SEQUENCE [LARGE SCALE GENOMIC DNA]</scope>
    <source>
        <strain evidence="3">JCM 18204</strain>
    </source>
</reference>
<dbReference type="CDD" id="cd03784">
    <property type="entry name" value="GT1_Gtf-like"/>
    <property type="match status" value="1"/>
</dbReference>
<dbReference type="Gene3D" id="3.40.50.2000">
    <property type="entry name" value="Glycogen Phosphorylase B"/>
    <property type="match status" value="2"/>
</dbReference>
<dbReference type="SUPFAM" id="SSF53756">
    <property type="entry name" value="UDP-Glycosyltransferase/glycogen phosphorylase"/>
    <property type="match status" value="1"/>
</dbReference>
<dbReference type="InterPro" id="IPR002213">
    <property type="entry name" value="UDP_glucos_trans"/>
</dbReference>
<dbReference type="Pfam" id="PF06722">
    <property type="entry name" value="EryCIII-like_C"/>
    <property type="match status" value="1"/>
</dbReference>
<proteinExistence type="predicted"/>
<dbReference type="EMBL" id="BAABJE010000017">
    <property type="protein sequence ID" value="GAA4802494.1"/>
    <property type="molecule type" value="Genomic_DNA"/>
</dbReference>
<protein>
    <submittedName>
        <fullName evidence="2">Glycosyltransferase</fullName>
    </submittedName>
</protein>
<organism evidence="2 3">
    <name type="scientific">Lysobacter hankyongensis</name>
    <dbReference type="NCBI Taxonomy" id="1176535"/>
    <lineage>
        <taxon>Bacteria</taxon>
        <taxon>Pseudomonadati</taxon>
        <taxon>Pseudomonadota</taxon>
        <taxon>Gammaproteobacteria</taxon>
        <taxon>Lysobacterales</taxon>
        <taxon>Lysobacteraceae</taxon>
        <taxon>Lysobacter</taxon>
    </lineage>
</organism>
<dbReference type="PANTHER" id="PTHR48050">
    <property type="entry name" value="STEROL 3-BETA-GLUCOSYLTRANSFERASE"/>
    <property type="match status" value="1"/>
</dbReference>
<dbReference type="RefSeq" id="WP_345304307.1">
    <property type="nucleotide sequence ID" value="NZ_BAABJE010000017.1"/>
</dbReference>
<dbReference type="InterPro" id="IPR010610">
    <property type="entry name" value="EryCIII-like_C"/>
</dbReference>
<accession>A0ABP9BZR8</accession>
<dbReference type="Proteomes" id="UP001499959">
    <property type="component" value="Unassembled WGS sequence"/>
</dbReference>
<evidence type="ECO:0000259" key="1">
    <source>
        <dbReference type="Pfam" id="PF06722"/>
    </source>
</evidence>
<evidence type="ECO:0000313" key="2">
    <source>
        <dbReference type="EMBL" id="GAA4802494.1"/>
    </source>
</evidence>